<keyword evidence="3" id="KW-1185">Reference proteome</keyword>
<name>C5LPK5_PERM5</name>
<sequence length="284" mass="31539">MKLSSEHQAIYGKLIEDFVQRQWWWSEQDIPDSMEGRQRLPESPCFLTQLTRKPRLVVDCRAVNAALGRASSLKIKVTAQLLSIRAEGSSCLLTADVQQAFYRCRVTNYLIPLLTAVGLYFSSRVIFGLNGGAGILQIGLGEIVDKAVRSFANVKWVQKAFSSHLYMDDWTAHGSDVLTILHLFALTIYCMLLFGFASQLAKVGALIQPKDRALFDSVCANLQMNIPVLEEVSLLGVGVRLADDEIEIDCRRLAKRSQIQIFLGDSHPTKKKAFSVAGVMVGCI</sequence>
<dbReference type="OMA" id="WRCWNEL"/>
<gene>
    <name evidence="2" type="ORF">Pmar_PMAR004198</name>
</gene>
<dbReference type="InParanoid" id="C5LPK5"/>
<keyword evidence="1" id="KW-0812">Transmembrane</keyword>
<keyword evidence="1" id="KW-0472">Membrane</keyword>
<dbReference type="Proteomes" id="UP000007800">
    <property type="component" value="Unassembled WGS sequence"/>
</dbReference>
<feature type="transmembrane region" description="Helical" evidence="1">
    <location>
        <begin position="109"/>
        <end position="127"/>
    </location>
</feature>
<accession>C5LPK5</accession>
<dbReference type="GeneID" id="9058884"/>
<organism evidence="3">
    <name type="scientific">Perkinsus marinus (strain ATCC 50983 / TXsc)</name>
    <dbReference type="NCBI Taxonomy" id="423536"/>
    <lineage>
        <taxon>Eukaryota</taxon>
        <taxon>Sar</taxon>
        <taxon>Alveolata</taxon>
        <taxon>Perkinsozoa</taxon>
        <taxon>Perkinsea</taxon>
        <taxon>Perkinsida</taxon>
        <taxon>Perkinsidae</taxon>
        <taxon>Perkinsus</taxon>
    </lineage>
</organism>
<dbReference type="OrthoDB" id="469359at2759"/>
<keyword evidence="1" id="KW-1133">Transmembrane helix</keyword>
<reference evidence="2 3" key="1">
    <citation type="submission" date="2008-07" db="EMBL/GenBank/DDBJ databases">
        <authorList>
            <person name="El-Sayed N."/>
            <person name="Caler E."/>
            <person name="Inman J."/>
            <person name="Amedeo P."/>
            <person name="Hass B."/>
            <person name="Wortman J."/>
        </authorList>
    </citation>
    <scope>NUCLEOTIDE SEQUENCE [LARGE SCALE GENOMIC DNA]</scope>
    <source>
        <strain evidence="3">ATCC 50983 / TXsc</strain>
    </source>
</reference>
<evidence type="ECO:0008006" key="4">
    <source>
        <dbReference type="Google" id="ProtNLM"/>
    </source>
</evidence>
<evidence type="ECO:0000313" key="3">
    <source>
        <dbReference type="Proteomes" id="UP000007800"/>
    </source>
</evidence>
<dbReference type="EMBL" id="GG684180">
    <property type="protein sequence ID" value="EER01325.1"/>
    <property type="molecule type" value="Genomic_DNA"/>
</dbReference>
<dbReference type="RefSeq" id="XP_002768607.1">
    <property type="nucleotide sequence ID" value="XM_002768561.1"/>
</dbReference>
<dbReference type="AlphaFoldDB" id="C5LPK5"/>
<protein>
    <recommendedName>
        <fullName evidence="4">Reverse transcriptase domain-containing protein</fullName>
    </recommendedName>
</protein>
<proteinExistence type="predicted"/>
<feature type="transmembrane region" description="Helical" evidence="1">
    <location>
        <begin position="177"/>
        <end position="197"/>
    </location>
</feature>
<evidence type="ECO:0000256" key="1">
    <source>
        <dbReference type="SAM" id="Phobius"/>
    </source>
</evidence>
<evidence type="ECO:0000313" key="2">
    <source>
        <dbReference type="EMBL" id="EER01325.1"/>
    </source>
</evidence>